<keyword evidence="2" id="KW-1185">Reference proteome</keyword>
<dbReference type="OrthoDB" id="955509at2"/>
<accession>A0A1G8DTB2</accession>
<dbReference type="AlphaFoldDB" id="A0A1G8DTB2"/>
<reference evidence="2" key="1">
    <citation type="submission" date="2016-10" db="EMBL/GenBank/DDBJ databases">
        <authorList>
            <person name="Varghese N."/>
            <person name="Submissions S."/>
        </authorList>
    </citation>
    <scope>NUCLEOTIDE SEQUENCE [LARGE SCALE GENOMIC DNA]</scope>
    <source>
        <strain evidence="2">DSM 17071</strain>
    </source>
</reference>
<dbReference type="RefSeq" id="WP_089853651.1">
    <property type="nucleotide sequence ID" value="NZ_FNDW01000001.1"/>
</dbReference>
<dbReference type="InterPro" id="IPR041408">
    <property type="entry name" value="Hcp_Tssd"/>
</dbReference>
<dbReference type="Proteomes" id="UP000198869">
    <property type="component" value="Unassembled WGS sequence"/>
</dbReference>
<name>A0A1G8DTB2_9FLAO</name>
<evidence type="ECO:0000313" key="2">
    <source>
        <dbReference type="Proteomes" id="UP000198869"/>
    </source>
</evidence>
<organism evidence="1 2">
    <name type="scientific">Chryseobacterium taeanense</name>
    <dbReference type="NCBI Taxonomy" id="311334"/>
    <lineage>
        <taxon>Bacteria</taxon>
        <taxon>Pseudomonadati</taxon>
        <taxon>Bacteroidota</taxon>
        <taxon>Flavobacteriia</taxon>
        <taxon>Flavobacteriales</taxon>
        <taxon>Weeksellaceae</taxon>
        <taxon>Chryseobacterium group</taxon>
        <taxon>Chryseobacterium</taxon>
    </lineage>
</organism>
<proteinExistence type="predicted"/>
<sequence>MSFKTVLEYAGTKRNVLSVEFGMLQETDKTGRPSSVARGGKIHLTVEGTGATDLFEWMTNSFERKDGSIRFIKRDSDATLKELKFKEAYIVKYVENFDASGENPLTESFVLSAKEIELGNAKHINEWV</sequence>
<protein>
    <recommendedName>
        <fullName evidence="3">Phage tail tube protein</fullName>
    </recommendedName>
</protein>
<evidence type="ECO:0008006" key="3">
    <source>
        <dbReference type="Google" id="ProtNLM"/>
    </source>
</evidence>
<evidence type="ECO:0000313" key="1">
    <source>
        <dbReference type="EMBL" id="SDH60956.1"/>
    </source>
</evidence>
<dbReference type="GO" id="GO:0033104">
    <property type="term" value="C:type VI protein secretion system complex"/>
    <property type="evidence" value="ECO:0007669"/>
    <property type="project" value="InterPro"/>
</dbReference>
<dbReference type="Pfam" id="PF17642">
    <property type="entry name" value="TssD"/>
    <property type="match status" value="1"/>
</dbReference>
<gene>
    <name evidence="1" type="ORF">SAMN05421846_101304</name>
</gene>
<dbReference type="STRING" id="311334.SAMN05421846_101304"/>
<dbReference type="EMBL" id="FNDW01000001">
    <property type="protein sequence ID" value="SDH60956.1"/>
    <property type="molecule type" value="Genomic_DNA"/>
</dbReference>